<evidence type="ECO:0000313" key="1">
    <source>
        <dbReference type="EMBL" id="GIY92808.1"/>
    </source>
</evidence>
<proteinExistence type="predicted"/>
<organism evidence="1 2">
    <name type="scientific">Caerostris extrusa</name>
    <name type="common">Bark spider</name>
    <name type="synonym">Caerostris bankana</name>
    <dbReference type="NCBI Taxonomy" id="172846"/>
    <lineage>
        <taxon>Eukaryota</taxon>
        <taxon>Metazoa</taxon>
        <taxon>Ecdysozoa</taxon>
        <taxon>Arthropoda</taxon>
        <taxon>Chelicerata</taxon>
        <taxon>Arachnida</taxon>
        <taxon>Araneae</taxon>
        <taxon>Araneomorphae</taxon>
        <taxon>Entelegynae</taxon>
        <taxon>Araneoidea</taxon>
        <taxon>Araneidae</taxon>
        <taxon>Caerostris</taxon>
    </lineage>
</organism>
<dbReference type="Proteomes" id="UP001054945">
    <property type="component" value="Unassembled WGS sequence"/>
</dbReference>
<reference evidence="1 2" key="1">
    <citation type="submission" date="2021-06" db="EMBL/GenBank/DDBJ databases">
        <title>Caerostris extrusa draft genome.</title>
        <authorList>
            <person name="Kono N."/>
            <person name="Arakawa K."/>
        </authorList>
    </citation>
    <scope>NUCLEOTIDE SEQUENCE [LARGE SCALE GENOMIC DNA]</scope>
</reference>
<gene>
    <name evidence="1" type="ORF">CEXT_706071</name>
</gene>
<comment type="caution">
    <text evidence="1">The sequence shown here is derived from an EMBL/GenBank/DDBJ whole genome shotgun (WGS) entry which is preliminary data.</text>
</comment>
<dbReference type="AlphaFoldDB" id="A0AAV4XGA1"/>
<dbReference type="EMBL" id="BPLR01000200">
    <property type="protein sequence ID" value="GIY92808.1"/>
    <property type="molecule type" value="Genomic_DNA"/>
</dbReference>
<protein>
    <submittedName>
        <fullName evidence="1">Uncharacterized protein</fullName>
    </submittedName>
</protein>
<evidence type="ECO:0000313" key="2">
    <source>
        <dbReference type="Proteomes" id="UP001054945"/>
    </source>
</evidence>
<accession>A0AAV4XGA1</accession>
<keyword evidence="2" id="KW-1185">Reference proteome</keyword>
<name>A0AAV4XGA1_CAEEX</name>
<sequence>MHMYTEHPPSQSLFFPSTLQLTQLNALQLIRQQLIWGLRNNELHPIRVDKIAPLCQPETGAREDETMDEAVIMEQKALICSCCSLSWTDVGKRQMVRALHWTVLRDFGGEVGWSAYGGSSCFLGASFDL</sequence>